<organism evidence="8 9">
    <name type="scientific">Isachenkonia alkalipeptolytica</name>
    <dbReference type="NCBI Taxonomy" id="2565777"/>
    <lineage>
        <taxon>Bacteria</taxon>
        <taxon>Bacillati</taxon>
        <taxon>Bacillota</taxon>
        <taxon>Clostridia</taxon>
        <taxon>Eubacteriales</taxon>
        <taxon>Clostridiaceae</taxon>
        <taxon>Isachenkonia</taxon>
    </lineage>
</organism>
<accession>A0AA43XHR1</accession>
<comment type="pathway">
    <text evidence="1">Cofactor biosynthesis; adenosylcobalamin biosynthesis.</text>
</comment>
<evidence type="ECO:0000256" key="5">
    <source>
        <dbReference type="ARBA" id="ARBA00022691"/>
    </source>
</evidence>
<protein>
    <submittedName>
        <fullName evidence="8">Precorrin-6y C5,15-methyltransferase (Decarboxylating) subunit CbiE</fullName>
    </submittedName>
</protein>
<dbReference type="PANTHER" id="PTHR43182">
    <property type="entry name" value="COBALT-PRECORRIN-6B C(15)-METHYLTRANSFERASE (DECARBOXYLATING)"/>
    <property type="match status" value="1"/>
</dbReference>
<evidence type="ECO:0000256" key="1">
    <source>
        <dbReference type="ARBA" id="ARBA00004953"/>
    </source>
</evidence>
<evidence type="ECO:0000256" key="2">
    <source>
        <dbReference type="ARBA" id="ARBA00022573"/>
    </source>
</evidence>
<keyword evidence="3" id="KW-0489">Methyltransferase</keyword>
<dbReference type="GO" id="GO:0008276">
    <property type="term" value="F:protein methyltransferase activity"/>
    <property type="evidence" value="ECO:0007669"/>
    <property type="project" value="InterPro"/>
</dbReference>
<reference evidence="8 9" key="1">
    <citation type="submission" date="2019-04" db="EMBL/GenBank/DDBJ databases">
        <title>Isachenkonia alkalipeptolytica gen. nov. sp. nov. a new anaerobic, alkiliphilic organothrophic bacterium capable to reduce synthesized ferrihydrite isolated from a soda lake.</title>
        <authorList>
            <person name="Toshchakov S.V."/>
            <person name="Zavarzina D.G."/>
            <person name="Zhilina T.N."/>
            <person name="Kostrikina N.A."/>
            <person name="Kublanov I.V."/>
        </authorList>
    </citation>
    <scope>NUCLEOTIDE SEQUENCE [LARGE SCALE GENOMIC DNA]</scope>
    <source>
        <strain evidence="8 9">Z-1701</strain>
    </source>
</reference>
<dbReference type="InterPro" id="IPR014776">
    <property type="entry name" value="4pyrrole_Mease_sub2"/>
</dbReference>
<sequence>MENIQILGLGPGAKDYVLPVTLKKIREASVIVAGKRNLLEVEGLIDKPLKASEKIRITAPLEKVMEKIQDSRKKGKKIAVVVSGDPGFYSMLSFMKKHFSSEELEVIPGISSMQVFFARLSFPWKEAYIGSLHGKTGDLEAVYHNRYSFFLTDQDNTPFKIKEQLYQKGEKDSIKKKILDGMKIHIGENLTYSDEKITSCRLSKVPKEIDNLCVVVLENENETVPGHSRRSVFSGEGTHDQRRGKRH</sequence>
<dbReference type="RefSeq" id="WP_160718388.1">
    <property type="nucleotide sequence ID" value="NZ_SUMG01000001.1"/>
</dbReference>
<keyword evidence="5" id="KW-0949">S-adenosyl-L-methionine</keyword>
<dbReference type="Gene3D" id="3.30.950.10">
    <property type="entry name" value="Methyltransferase, Cobalt-precorrin-4 Transmethylase, Domain 2"/>
    <property type="match status" value="1"/>
</dbReference>
<dbReference type="Proteomes" id="UP000449710">
    <property type="component" value="Unassembled WGS sequence"/>
</dbReference>
<dbReference type="Gene3D" id="3.40.1010.10">
    <property type="entry name" value="Cobalt-precorrin-4 Transmethylase, Domain 1"/>
    <property type="match status" value="1"/>
</dbReference>
<evidence type="ECO:0000313" key="8">
    <source>
        <dbReference type="EMBL" id="NBG87085.1"/>
    </source>
</evidence>
<dbReference type="Pfam" id="PF00590">
    <property type="entry name" value="TP_methylase"/>
    <property type="match status" value="1"/>
</dbReference>
<evidence type="ECO:0000313" key="9">
    <source>
        <dbReference type="Proteomes" id="UP000449710"/>
    </source>
</evidence>
<comment type="caution">
    <text evidence="8">The sequence shown here is derived from an EMBL/GenBank/DDBJ whole genome shotgun (WGS) entry which is preliminary data.</text>
</comment>
<keyword evidence="2" id="KW-0169">Cobalamin biosynthesis</keyword>
<dbReference type="GO" id="GO:0032259">
    <property type="term" value="P:methylation"/>
    <property type="evidence" value="ECO:0007669"/>
    <property type="project" value="UniProtKB-KW"/>
</dbReference>
<evidence type="ECO:0000256" key="6">
    <source>
        <dbReference type="SAM" id="MobiDB-lite"/>
    </source>
</evidence>
<dbReference type="GO" id="GO:0009236">
    <property type="term" value="P:cobalamin biosynthetic process"/>
    <property type="evidence" value="ECO:0007669"/>
    <property type="project" value="UniProtKB-KW"/>
</dbReference>
<dbReference type="CDD" id="cd11644">
    <property type="entry name" value="Precorrin-6Y-MT"/>
    <property type="match status" value="1"/>
</dbReference>
<name>A0AA43XHR1_9CLOT</name>
<dbReference type="InterPro" id="IPR014777">
    <property type="entry name" value="4pyrrole_Mease_sub1"/>
</dbReference>
<proteinExistence type="predicted"/>
<evidence type="ECO:0000259" key="7">
    <source>
        <dbReference type="Pfam" id="PF00590"/>
    </source>
</evidence>
<dbReference type="EMBL" id="SUMG01000001">
    <property type="protein sequence ID" value="NBG87085.1"/>
    <property type="molecule type" value="Genomic_DNA"/>
</dbReference>
<feature type="domain" description="Tetrapyrrole methylase" evidence="7">
    <location>
        <begin position="6"/>
        <end position="205"/>
    </location>
</feature>
<feature type="region of interest" description="Disordered" evidence="6">
    <location>
        <begin position="225"/>
        <end position="247"/>
    </location>
</feature>
<dbReference type="AlphaFoldDB" id="A0AA43XHR1"/>
<dbReference type="InterPro" id="IPR000878">
    <property type="entry name" value="4pyrrol_Mease"/>
</dbReference>
<dbReference type="NCBIfam" id="TIGR02467">
    <property type="entry name" value="CbiE"/>
    <property type="match status" value="1"/>
</dbReference>
<dbReference type="PANTHER" id="PTHR43182:SF1">
    <property type="entry name" value="COBALT-PRECORRIN-7 C(5)-METHYLTRANSFERASE"/>
    <property type="match status" value="1"/>
</dbReference>
<dbReference type="InterPro" id="IPR035996">
    <property type="entry name" value="4pyrrol_Methylase_sf"/>
</dbReference>
<dbReference type="InterPro" id="IPR050714">
    <property type="entry name" value="Cobalamin_biosynth_MTase"/>
</dbReference>
<keyword evidence="4" id="KW-0808">Transferase</keyword>
<evidence type="ECO:0000256" key="4">
    <source>
        <dbReference type="ARBA" id="ARBA00022679"/>
    </source>
</evidence>
<gene>
    <name evidence="8" type="primary">cbiE</name>
    <name evidence="8" type="ORF">ISALK_01090</name>
</gene>
<evidence type="ECO:0000256" key="3">
    <source>
        <dbReference type="ARBA" id="ARBA00022603"/>
    </source>
</evidence>
<dbReference type="InterPro" id="IPR012818">
    <property type="entry name" value="CbiE"/>
</dbReference>
<keyword evidence="9" id="KW-1185">Reference proteome</keyword>
<dbReference type="SUPFAM" id="SSF53790">
    <property type="entry name" value="Tetrapyrrole methylase"/>
    <property type="match status" value="1"/>
</dbReference>